<dbReference type="EMBL" id="JBEPSM010000001">
    <property type="protein sequence ID" value="MET4633287.1"/>
    <property type="molecule type" value="Genomic_DNA"/>
</dbReference>
<organism evidence="1 2">
    <name type="scientific">Kaistia defluvii</name>
    <dbReference type="NCBI Taxonomy" id="410841"/>
    <lineage>
        <taxon>Bacteria</taxon>
        <taxon>Pseudomonadati</taxon>
        <taxon>Pseudomonadota</taxon>
        <taxon>Alphaproteobacteria</taxon>
        <taxon>Hyphomicrobiales</taxon>
        <taxon>Kaistiaceae</taxon>
        <taxon>Kaistia</taxon>
    </lineage>
</organism>
<keyword evidence="2" id="KW-1185">Reference proteome</keyword>
<dbReference type="Proteomes" id="UP001549321">
    <property type="component" value="Unassembled WGS sequence"/>
</dbReference>
<reference evidence="1 2" key="1">
    <citation type="submission" date="2024-06" db="EMBL/GenBank/DDBJ databases">
        <title>Sorghum-associated microbial communities from plants grown in Nebraska, USA.</title>
        <authorList>
            <person name="Schachtman D."/>
        </authorList>
    </citation>
    <scope>NUCLEOTIDE SEQUENCE [LARGE SCALE GENOMIC DNA]</scope>
    <source>
        <strain evidence="1 2">3207</strain>
    </source>
</reference>
<gene>
    <name evidence="1" type="ORF">ABIE08_001200</name>
</gene>
<name>A0ABV2QW89_9HYPH</name>
<evidence type="ECO:0000313" key="2">
    <source>
        <dbReference type="Proteomes" id="UP001549321"/>
    </source>
</evidence>
<accession>A0ABV2QW89</accession>
<proteinExistence type="predicted"/>
<evidence type="ECO:0000313" key="1">
    <source>
        <dbReference type="EMBL" id="MET4633287.1"/>
    </source>
</evidence>
<protein>
    <submittedName>
        <fullName evidence="1">Uncharacterized protein</fullName>
    </submittedName>
</protein>
<sequence>MNISKATFYFSTERPLQPPVSPGTIVRFVKIGTRTAYFFRSDRVIPEYDTQTLLLLPKQDGELWHADNSEPLFCYVVDGQELLKMEALSAADISGKILDWGGISNAETAQKWTTW</sequence>
<comment type="caution">
    <text evidence="1">The sequence shown here is derived from an EMBL/GenBank/DDBJ whole genome shotgun (WGS) entry which is preliminary data.</text>
</comment>
<dbReference type="RefSeq" id="WP_354549457.1">
    <property type="nucleotide sequence ID" value="NZ_JBEPSM010000001.1"/>
</dbReference>